<feature type="active site" description="Proton acceptor" evidence="4">
    <location>
        <position position="349"/>
    </location>
</feature>
<evidence type="ECO:0000256" key="5">
    <source>
        <dbReference type="RuleBase" id="RU003557"/>
    </source>
</evidence>
<evidence type="ECO:0000313" key="8">
    <source>
        <dbReference type="EMBL" id="XDJ42443.1"/>
    </source>
</evidence>
<feature type="active site" description="Acyl-thioester intermediate" evidence="4">
    <location>
        <position position="89"/>
    </location>
</feature>
<gene>
    <name evidence="8" type="ORF">ABRY99_02375</name>
</gene>
<proteinExistence type="inferred from homology"/>
<dbReference type="InterPro" id="IPR020610">
    <property type="entry name" value="Thiolase_AS"/>
</dbReference>
<evidence type="ECO:0000256" key="1">
    <source>
        <dbReference type="ARBA" id="ARBA00010982"/>
    </source>
</evidence>
<dbReference type="CDD" id="cd00751">
    <property type="entry name" value="thiolase"/>
    <property type="match status" value="1"/>
</dbReference>
<evidence type="ECO:0000256" key="2">
    <source>
        <dbReference type="ARBA" id="ARBA00022679"/>
    </source>
</evidence>
<keyword evidence="3 5" id="KW-0012">Acyltransferase</keyword>
<evidence type="ECO:0000256" key="4">
    <source>
        <dbReference type="PIRSR" id="PIRSR000429-1"/>
    </source>
</evidence>
<dbReference type="GO" id="GO:0003988">
    <property type="term" value="F:acetyl-CoA C-acyltransferase activity"/>
    <property type="evidence" value="ECO:0007669"/>
    <property type="project" value="UniProtKB-EC"/>
</dbReference>
<protein>
    <submittedName>
        <fullName evidence="8">Acetyl-CoA C-acyltransferase</fullName>
        <ecNumber evidence="8">2.3.1.16</ecNumber>
    </submittedName>
</protein>
<sequence length="393" mass="41111">MSESIVIVSAARTPMGGMMGSLSGLAAHELGAIAIKAAVERAGIPGDAVQEVIMGNVLQAGQGQAPARQAALGAGLPKSVPCSTLHKVCGSGLKAVMLAHDLIKAESADVVVAGGQESMSNAPYLLLRGRQGYRYGHSTVYDHMALDGLEDAYQRGTAMGVFAEDCVSKYRFTREQQDDFSLESLKRARQASEDGSFKWEIAPVTITGRKGDTVVDTDEAPFKAMPEKIPTLKPAFKKDGTVTAANSSSISDGGAALVVMRESKARELGATPLARIVAHTQHAQEPEWFTTAPVGAIQKLLAKTGWKAEDVDLYEINEAFAVVTMAAMKELNLPHDRVNIHGGATALGHPIGASGARLLVTLIGALRKTGGKNGIASLCIGGGEAVALAIEML</sequence>
<comment type="similarity">
    <text evidence="1 5">Belongs to the thiolase-like superfamily. Thiolase family.</text>
</comment>
<dbReference type="FunFam" id="3.40.47.10:FF:000010">
    <property type="entry name" value="Acetyl-CoA acetyltransferase (Thiolase)"/>
    <property type="match status" value="1"/>
</dbReference>
<dbReference type="Gene3D" id="3.40.47.10">
    <property type="match status" value="2"/>
</dbReference>
<dbReference type="InterPro" id="IPR020617">
    <property type="entry name" value="Thiolase_C"/>
</dbReference>
<organism evidence="8">
    <name type="scientific">Castellaniella ginsengisoli</name>
    <dbReference type="NCBI Taxonomy" id="546114"/>
    <lineage>
        <taxon>Bacteria</taxon>
        <taxon>Pseudomonadati</taxon>
        <taxon>Pseudomonadota</taxon>
        <taxon>Betaproteobacteria</taxon>
        <taxon>Burkholderiales</taxon>
        <taxon>Alcaligenaceae</taxon>
        <taxon>Castellaniella</taxon>
    </lineage>
</organism>
<dbReference type="InterPro" id="IPR002155">
    <property type="entry name" value="Thiolase"/>
</dbReference>
<dbReference type="EMBL" id="CP158252">
    <property type="protein sequence ID" value="XDJ42443.1"/>
    <property type="molecule type" value="Genomic_DNA"/>
</dbReference>
<reference evidence="8" key="1">
    <citation type="submission" date="2024-05" db="EMBL/GenBank/DDBJ databases">
        <authorList>
            <person name="Luo Y.-C."/>
            <person name="Nicholds J."/>
            <person name="Mortimer T."/>
            <person name="Maboni G."/>
        </authorList>
    </citation>
    <scope>NUCLEOTIDE SEQUENCE</scope>
    <source>
        <strain evidence="8">153920</strain>
    </source>
</reference>
<accession>A0AB39CKU8</accession>
<dbReference type="InterPro" id="IPR020616">
    <property type="entry name" value="Thiolase_N"/>
</dbReference>
<name>A0AB39CKU8_9BURK</name>
<evidence type="ECO:0000259" key="6">
    <source>
        <dbReference type="Pfam" id="PF00108"/>
    </source>
</evidence>
<dbReference type="PANTHER" id="PTHR18919:SF138">
    <property type="entry name" value="ACETYL-COA C-ACETYLTRANSFERASE"/>
    <property type="match status" value="1"/>
</dbReference>
<dbReference type="PROSITE" id="PS00099">
    <property type="entry name" value="THIOLASE_3"/>
    <property type="match status" value="1"/>
</dbReference>
<dbReference type="GO" id="GO:0044281">
    <property type="term" value="P:small molecule metabolic process"/>
    <property type="evidence" value="ECO:0007669"/>
    <property type="project" value="UniProtKB-ARBA"/>
</dbReference>
<dbReference type="Pfam" id="PF00108">
    <property type="entry name" value="Thiolase_N"/>
    <property type="match status" value="1"/>
</dbReference>
<feature type="domain" description="Thiolase N-terminal" evidence="6">
    <location>
        <begin position="5"/>
        <end position="263"/>
    </location>
</feature>
<dbReference type="Pfam" id="PF02803">
    <property type="entry name" value="Thiolase_C"/>
    <property type="match status" value="1"/>
</dbReference>
<keyword evidence="2 5" id="KW-0808">Transferase</keyword>
<dbReference type="NCBIfam" id="TIGR01930">
    <property type="entry name" value="AcCoA-C-Actrans"/>
    <property type="match status" value="1"/>
</dbReference>
<evidence type="ECO:0000259" key="7">
    <source>
        <dbReference type="Pfam" id="PF02803"/>
    </source>
</evidence>
<dbReference type="SUPFAM" id="SSF53901">
    <property type="entry name" value="Thiolase-like"/>
    <property type="match status" value="2"/>
</dbReference>
<evidence type="ECO:0000256" key="3">
    <source>
        <dbReference type="ARBA" id="ARBA00023315"/>
    </source>
</evidence>
<dbReference type="EC" id="2.3.1.16" evidence="8"/>
<dbReference type="InterPro" id="IPR016039">
    <property type="entry name" value="Thiolase-like"/>
</dbReference>
<dbReference type="RefSeq" id="WP_368643678.1">
    <property type="nucleotide sequence ID" value="NZ_CP158252.1"/>
</dbReference>
<dbReference type="PIRSF" id="PIRSF000429">
    <property type="entry name" value="Ac-CoA_Ac_transf"/>
    <property type="match status" value="1"/>
</dbReference>
<dbReference type="AlphaFoldDB" id="A0AB39CKU8"/>
<dbReference type="PANTHER" id="PTHR18919">
    <property type="entry name" value="ACETYL-COA C-ACYLTRANSFERASE"/>
    <property type="match status" value="1"/>
</dbReference>
<feature type="active site" description="Proton acceptor" evidence="4">
    <location>
        <position position="379"/>
    </location>
</feature>
<feature type="domain" description="Thiolase C-terminal" evidence="7">
    <location>
        <begin position="271"/>
        <end position="391"/>
    </location>
</feature>